<name>A0A8B8DEJ4_CRAVI</name>
<dbReference type="PROSITE" id="PS50262">
    <property type="entry name" value="G_PROTEIN_RECEP_F1_2"/>
    <property type="match status" value="1"/>
</dbReference>
<dbReference type="Gene3D" id="1.20.1070.10">
    <property type="entry name" value="Rhodopsin 7-helix transmembrane proteins"/>
    <property type="match status" value="1"/>
</dbReference>
<dbReference type="PANTHER" id="PTHR24238">
    <property type="entry name" value="G-PROTEIN COUPLED RECEPTOR"/>
    <property type="match status" value="1"/>
</dbReference>
<feature type="transmembrane region" description="Helical" evidence="9">
    <location>
        <begin position="202"/>
        <end position="226"/>
    </location>
</feature>
<accession>A0A8B8DEJ4</accession>
<feature type="compositionally biased region" description="Polar residues" evidence="8">
    <location>
        <begin position="257"/>
        <end position="267"/>
    </location>
</feature>
<dbReference type="GO" id="GO:0016020">
    <property type="term" value="C:membrane"/>
    <property type="evidence" value="ECO:0007669"/>
    <property type="project" value="UniProtKB-SubCell"/>
</dbReference>
<dbReference type="GO" id="GO:0004930">
    <property type="term" value="F:G protein-coupled receptor activity"/>
    <property type="evidence" value="ECO:0007669"/>
    <property type="project" value="UniProtKB-KW"/>
</dbReference>
<evidence type="ECO:0000256" key="8">
    <source>
        <dbReference type="SAM" id="MobiDB-lite"/>
    </source>
</evidence>
<organism evidence="11 12">
    <name type="scientific">Crassostrea virginica</name>
    <name type="common">Eastern oyster</name>
    <dbReference type="NCBI Taxonomy" id="6565"/>
    <lineage>
        <taxon>Eukaryota</taxon>
        <taxon>Metazoa</taxon>
        <taxon>Spiralia</taxon>
        <taxon>Lophotrochozoa</taxon>
        <taxon>Mollusca</taxon>
        <taxon>Bivalvia</taxon>
        <taxon>Autobranchia</taxon>
        <taxon>Pteriomorphia</taxon>
        <taxon>Ostreida</taxon>
        <taxon>Ostreoidea</taxon>
        <taxon>Ostreidae</taxon>
        <taxon>Crassostrea</taxon>
    </lineage>
</organism>
<feature type="transmembrane region" description="Helical" evidence="9">
    <location>
        <begin position="91"/>
        <end position="109"/>
    </location>
</feature>
<sequence>MDSLPTISTQVTDYDHIIFTTLVLLFAVSGTIGNVLIVVLYIVKKRSFAVRKYILTLSVVDLVINVVVIPYTVLFEFRLVTNDFFCHGMEIVRHTLVGFSNLILLLIAGERLLMVWKPMVQFRTEKMKSVLILCLLAISIISSIPAALIFEVKPHGELEPSANMTIPTNDTQILPVEESNPQFCRYTTSILGRVGSGIYRDFISFMLMSELLLLIVFYIIVYVLLYTHKKKLRNSMSLARSQPRYPRPSTGPEEITTRLSTPDSASVESEPGAEVTTPSIPVSGTPNPNVAPQSVDPHTDRGNRPHRNNRRLRVPTKTWTMMFVCTLIYVLCWIPFCLAIFNVFDILVFRYFFFLGHATNPIVYSILNDKVWEGIKEILRKPMRMCKTFNQRS</sequence>
<evidence type="ECO:0000313" key="12">
    <source>
        <dbReference type="RefSeq" id="XP_022326120.1"/>
    </source>
</evidence>
<feature type="transmembrane region" description="Helical" evidence="9">
    <location>
        <begin position="53"/>
        <end position="71"/>
    </location>
</feature>
<dbReference type="CDD" id="cd00637">
    <property type="entry name" value="7tm_classA_rhodopsin-like"/>
    <property type="match status" value="1"/>
</dbReference>
<evidence type="ECO:0000313" key="11">
    <source>
        <dbReference type="Proteomes" id="UP000694844"/>
    </source>
</evidence>
<evidence type="ECO:0000256" key="2">
    <source>
        <dbReference type="ARBA" id="ARBA00022692"/>
    </source>
</evidence>
<dbReference type="PRINTS" id="PR00237">
    <property type="entry name" value="GPCRRHODOPSN"/>
</dbReference>
<keyword evidence="6" id="KW-0675">Receptor</keyword>
<gene>
    <name evidence="12" type="primary">LOC111126037</name>
</gene>
<proteinExistence type="predicted"/>
<evidence type="ECO:0000256" key="7">
    <source>
        <dbReference type="ARBA" id="ARBA00023224"/>
    </source>
</evidence>
<keyword evidence="4" id="KW-0297">G-protein coupled receptor</keyword>
<keyword evidence="7" id="KW-0807">Transducer</keyword>
<dbReference type="OrthoDB" id="10515975at2759"/>
<evidence type="ECO:0000256" key="9">
    <source>
        <dbReference type="SAM" id="Phobius"/>
    </source>
</evidence>
<feature type="domain" description="G-protein coupled receptors family 1 profile" evidence="10">
    <location>
        <begin position="33"/>
        <end position="336"/>
    </location>
</feature>
<keyword evidence="2 9" id="KW-0812">Transmembrane</keyword>
<evidence type="ECO:0000256" key="1">
    <source>
        <dbReference type="ARBA" id="ARBA00004141"/>
    </source>
</evidence>
<feature type="transmembrane region" description="Helical" evidence="9">
    <location>
        <begin position="17"/>
        <end position="41"/>
    </location>
</feature>
<dbReference type="Pfam" id="PF00001">
    <property type="entry name" value="7tm_1"/>
    <property type="match status" value="1"/>
</dbReference>
<keyword evidence="5 9" id="KW-0472">Membrane</keyword>
<keyword evidence="11" id="KW-1185">Reference proteome</keyword>
<protein>
    <submittedName>
        <fullName evidence="12">Uncharacterized protein LOC111126037</fullName>
    </submittedName>
</protein>
<dbReference type="GeneID" id="111126037"/>
<reference evidence="12" key="1">
    <citation type="submission" date="2025-08" db="UniProtKB">
        <authorList>
            <consortium name="RefSeq"/>
        </authorList>
    </citation>
    <scope>IDENTIFICATION</scope>
    <source>
        <tissue evidence="12">Whole sample</tissue>
    </source>
</reference>
<feature type="transmembrane region" description="Helical" evidence="9">
    <location>
        <begin position="347"/>
        <end position="367"/>
    </location>
</feature>
<dbReference type="KEGG" id="cvn:111126037"/>
<feature type="transmembrane region" description="Helical" evidence="9">
    <location>
        <begin position="319"/>
        <end position="341"/>
    </location>
</feature>
<evidence type="ECO:0000256" key="6">
    <source>
        <dbReference type="ARBA" id="ARBA00023170"/>
    </source>
</evidence>
<dbReference type="InterPro" id="IPR017452">
    <property type="entry name" value="GPCR_Rhodpsn_7TM"/>
</dbReference>
<feature type="transmembrane region" description="Helical" evidence="9">
    <location>
        <begin position="130"/>
        <end position="150"/>
    </location>
</feature>
<evidence type="ECO:0000259" key="10">
    <source>
        <dbReference type="PROSITE" id="PS50262"/>
    </source>
</evidence>
<feature type="region of interest" description="Disordered" evidence="8">
    <location>
        <begin position="237"/>
        <end position="311"/>
    </location>
</feature>
<evidence type="ECO:0000256" key="3">
    <source>
        <dbReference type="ARBA" id="ARBA00022989"/>
    </source>
</evidence>
<dbReference type="Proteomes" id="UP000694844">
    <property type="component" value="Chromosome 3"/>
</dbReference>
<dbReference type="SUPFAM" id="SSF81321">
    <property type="entry name" value="Family A G protein-coupled receptor-like"/>
    <property type="match status" value="1"/>
</dbReference>
<feature type="compositionally biased region" description="Polar residues" evidence="8">
    <location>
        <begin position="276"/>
        <end position="292"/>
    </location>
</feature>
<evidence type="ECO:0000256" key="4">
    <source>
        <dbReference type="ARBA" id="ARBA00023040"/>
    </source>
</evidence>
<dbReference type="RefSeq" id="XP_022326120.1">
    <property type="nucleotide sequence ID" value="XM_022470412.1"/>
</dbReference>
<dbReference type="AlphaFoldDB" id="A0A8B8DEJ4"/>
<dbReference type="InterPro" id="IPR000276">
    <property type="entry name" value="GPCR_Rhodpsn"/>
</dbReference>
<keyword evidence="3 9" id="KW-1133">Transmembrane helix</keyword>
<evidence type="ECO:0000256" key="5">
    <source>
        <dbReference type="ARBA" id="ARBA00023136"/>
    </source>
</evidence>
<comment type="subcellular location">
    <subcellularLocation>
        <location evidence="1">Membrane</location>
        <topology evidence="1">Multi-pass membrane protein</topology>
    </subcellularLocation>
</comment>